<feature type="region of interest" description="Disordered" evidence="1">
    <location>
        <begin position="33"/>
        <end position="73"/>
    </location>
</feature>
<dbReference type="NCBIfam" id="TIGR01669">
    <property type="entry name" value="phage_XkdX"/>
    <property type="match status" value="1"/>
</dbReference>
<dbReference type="STRING" id="1664069.BGLY_1559"/>
<evidence type="ECO:0000313" key="5">
    <source>
        <dbReference type="Proteomes" id="UP001341297"/>
    </source>
</evidence>
<reference evidence="2" key="2">
    <citation type="submission" date="2015-10" db="EMBL/GenBank/DDBJ databases">
        <authorList>
            <person name="Gilbert D.G."/>
        </authorList>
    </citation>
    <scope>NUCLEOTIDE SEQUENCE</scope>
    <source>
        <strain evidence="2">GO-13</strain>
    </source>
</reference>
<keyword evidence="5" id="KW-1185">Reference proteome</keyword>
<sequence length="73" mass="8195">MIDWFTYIKGFYEKGRWTKKQVYDVVAVGRITPEQYEEITGEPYDPNTPPSEDPSGETSGSTGTNEEVSGQEA</sequence>
<organism evidence="2 4">
    <name type="scientific">Bacillus glycinifermentans</name>
    <dbReference type="NCBI Taxonomy" id="1664069"/>
    <lineage>
        <taxon>Bacteria</taxon>
        <taxon>Bacillati</taxon>
        <taxon>Bacillota</taxon>
        <taxon>Bacilli</taxon>
        <taxon>Bacillales</taxon>
        <taxon>Bacillaceae</taxon>
        <taxon>Bacillus</taxon>
    </lineage>
</organism>
<dbReference type="AlphaFoldDB" id="A0A0T6BPH4"/>
<evidence type="ECO:0000313" key="2">
    <source>
        <dbReference type="EMBL" id="KRT93531.1"/>
    </source>
</evidence>
<dbReference type="InterPro" id="IPR010022">
    <property type="entry name" value="XkdX"/>
</dbReference>
<dbReference type="Pfam" id="PF09693">
    <property type="entry name" value="Phage_XkdX"/>
    <property type="match status" value="1"/>
</dbReference>
<proteinExistence type="predicted"/>
<gene>
    <name evidence="2" type="ORF">AB447_219320</name>
    <name evidence="3" type="ORF">P8828_25335</name>
</gene>
<dbReference type="RefSeq" id="WP_057957610.1">
    <property type="nucleotide sequence ID" value="NZ_CP023481.1"/>
</dbReference>
<evidence type="ECO:0000313" key="3">
    <source>
        <dbReference type="EMBL" id="MEC0488067.1"/>
    </source>
</evidence>
<reference evidence="3 5" key="3">
    <citation type="submission" date="2023-03" db="EMBL/GenBank/DDBJ databases">
        <title>Agriculturally important microbes genome sequencing.</title>
        <authorList>
            <person name="Dunlap C."/>
        </authorList>
    </citation>
    <scope>NUCLEOTIDE SEQUENCE [LARGE SCALE GENOMIC DNA]</scope>
    <source>
        <strain evidence="3 5">CBP-3203</strain>
    </source>
</reference>
<dbReference type="OrthoDB" id="1925295at2"/>
<dbReference type="Proteomes" id="UP001341297">
    <property type="component" value="Unassembled WGS sequence"/>
</dbReference>
<dbReference type="Proteomes" id="UP000036168">
    <property type="component" value="Unassembled WGS sequence"/>
</dbReference>
<reference evidence="2 4" key="1">
    <citation type="journal article" date="2015" name="Int. J. Syst. Evol. Microbiol.">
        <title>Bacillus glycinifermentans sp. nov., isolated from fermented soybean paste.</title>
        <authorList>
            <person name="Kim S.J."/>
            <person name="Dunlap C.A."/>
            <person name="Kwon S.W."/>
            <person name="Rooney A.P."/>
        </authorList>
    </citation>
    <scope>NUCLEOTIDE SEQUENCE [LARGE SCALE GENOMIC DNA]</scope>
    <source>
        <strain evidence="2 4">GO-13</strain>
    </source>
</reference>
<feature type="compositionally biased region" description="Polar residues" evidence="1">
    <location>
        <begin position="56"/>
        <end position="73"/>
    </location>
</feature>
<evidence type="ECO:0000313" key="4">
    <source>
        <dbReference type="Proteomes" id="UP000036168"/>
    </source>
</evidence>
<accession>A0A0T6BPH4</accession>
<dbReference type="EMBL" id="JARRTL010000068">
    <property type="protein sequence ID" value="MEC0488067.1"/>
    <property type="molecule type" value="Genomic_DNA"/>
</dbReference>
<evidence type="ECO:0000256" key="1">
    <source>
        <dbReference type="SAM" id="MobiDB-lite"/>
    </source>
</evidence>
<protein>
    <submittedName>
        <fullName evidence="2">Phage portal protein</fullName>
    </submittedName>
    <submittedName>
        <fullName evidence="3">XkdX family protein</fullName>
    </submittedName>
</protein>
<dbReference type="EMBL" id="LECW02000021">
    <property type="protein sequence ID" value="KRT93531.1"/>
    <property type="molecule type" value="Genomic_DNA"/>
</dbReference>
<comment type="caution">
    <text evidence="2">The sequence shown here is derived from an EMBL/GenBank/DDBJ whole genome shotgun (WGS) entry which is preliminary data.</text>
</comment>
<name>A0A0T6BPH4_9BACI</name>